<evidence type="ECO:0000256" key="6">
    <source>
        <dbReference type="SAM" id="Phobius"/>
    </source>
</evidence>
<dbReference type="AlphaFoldDB" id="A0A1H0XF16"/>
<feature type="transmembrane region" description="Helical" evidence="6">
    <location>
        <begin position="187"/>
        <end position="203"/>
    </location>
</feature>
<accession>A0A1H0XF16</accession>
<dbReference type="RefSeq" id="WP_090433571.1">
    <property type="nucleotide sequence ID" value="NZ_FNJJ01000014.1"/>
</dbReference>
<dbReference type="InterPro" id="IPR014150">
    <property type="entry name" value="Conjugal_tfr_TrbL"/>
</dbReference>
<keyword evidence="4 6" id="KW-0472">Membrane</keyword>
<comment type="subcellular location">
    <subcellularLocation>
        <location evidence="1">Membrane</location>
        <topology evidence="1">Multi-pass membrane protein</topology>
    </subcellularLocation>
</comment>
<evidence type="ECO:0000256" key="4">
    <source>
        <dbReference type="ARBA" id="ARBA00023136"/>
    </source>
</evidence>
<keyword evidence="2 6" id="KW-0812">Transmembrane</keyword>
<name>A0A1H0XF16_9GAMM</name>
<dbReference type="InterPro" id="IPR007688">
    <property type="entry name" value="Conjugal_tfr_TrbL/VirB6"/>
</dbReference>
<gene>
    <name evidence="8" type="ORF">SAMN05216213_11461</name>
</gene>
<keyword evidence="3 6" id="KW-1133">Transmembrane helix</keyword>
<evidence type="ECO:0000256" key="2">
    <source>
        <dbReference type="ARBA" id="ARBA00022692"/>
    </source>
</evidence>
<protein>
    <submittedName>
        <fullName evidence="8">Type IV secretion system protein TrbL</fullName>
    </submittedName>
</protein>
<feature type="region of interest" description="Disordered" evidence="5">
    <location>
        <begin position="347"/>
        <end position="374"/>
    </location>
</feature>
<sequence>MKTLKNTSLIGCCLLFVLYSGSAAAQLTNQGMLDQVITEFSSRASTWQAVILSAASWLFWTLGTISLAWTFGMMALRKADLAEFFAEFCRFILFFGFYLWLLRNGPEFASSIIRSLQKLGEQASGISSVTPSGIVDIGFMLWKQTLAALSAWSPVDSLIGVLLSLAITVMLALIAINMLIMLVSGWLLIYAGIFFLGFGGSRWTSDMAINYYKTVLGVAVQLFAMVLLVGIGSDLLTSFYAKMTRGVLNFEELGVMLIFCLCLLLLTNKVPPMLAGIITGSSSGTGGIGNFGAGAAVGAAMGTVGMASAAMSMAGSTAMAGAQNVAGGVSAIKAAMQKAQGAMDNGGMPIFQGSAGQGDNRSDSPLAEAMGDSGGSALQQAAKLAVDTTAELAKGAGAVIGEKAAKLSSNFMGQAQQTLGGQMAAAIRGQEDDQLNSIGPGSESGDSPEDEIAEFVNRGRRDEKF</sequence>
<feature type="transmembrane region" description="Helical" evidence="6">
    <location>
        <begin position="287"/>
        <end position="309"/>
    </location>
</feature>
<evidence type="ECO:0000256" key="1">
    <source>
        <dbReference type="ARBA" id="ARBA00004141"/>
    </source>
</evidence>
<dbReference type="Proteomes" id="UP000199460">
    <property type="component" value="Unassembled WGS sequence"/>
</dbReference>
<feature type="transmembrane region" description="Helical" evidence="6">
    <location>
        <begin position="248"/>
        <end position="267"/>
    </location>
</feature>
<feature type="transmembrane region" description="Helical" evidence="6">
    <location>
        <begin position="215"/>
        <end position="236"/>
    </location>
</feature>
<feature type="transmembrane region" description="Helical" evidence="6">
    <location>
        <begin position="84"/>
        <end position="101"/>
    </location>
</feature>
<keyword evidence="9" id="KW-1185">Reference proteome</keyword>
<dbReference type="GO" id="GO:0030255">
    <property type="term" value="P:protein secretion by the type IV secretion system"/>
    <property type="evidence" value="ECO:0007669"/>
    <property type="project" value="InterPro"/>
</dbReference>
<dbReference type="OrthoDB" id="8525003at2"/>
<feature type="signal peptide" evidence="7">
    <location>
        <begin position="1"/>
        <end position="25"/>
    </location>
</feature>
<dbReference type="GO" id="GO:0016020">
    <property type="term" value="C:membrane"/>
    <property type="evidence" value="ECO:0007669"/>
    <property type="project" value="UniProtKB-SubCell"/>
</dbReference>
<evidence type="ECO:0000256" key="3">
    <source>
        <dbReference type="ARBA" id="ARBA00022989"/>
    </source>
</evidence>
<dbReference type="NCBIfam" id="TIGR02783">
    <property type="entry name" value="TrbL_P"/>
    <property type="match status" value="1"/>
</dbReference>
<feature type="chain" id="PRO_5011529864" evidence="7">
    <location>
        <begin position="26"/>
        <end position="465"/>
    </location>
</feature>
<proteinExistence type="predicted"/>
<dbReference type="EMBL" id="FNJJ01000014">
    <property type="protein sequence ID" value="SDQ01540.1"/>
    <property type="molecule type" value="Genomic_DNA"/>
</dbReference>
<organism evidence="8 9">
    <name type="scientific">Ectopseudomonas guguanensis</name>
    <dbReference type="NCBI Taxonomy" id="1198456"/>
    <lineage>
        <taxon>Bacteria</taxon>
        <taxon>Pseudomonadati</taxon>
        <taxon>Pseudomonadota</taxon>
        <taxon>Gammaproteobacteria</taxon>
        <taxon>Pseudomonadales</taxon>
        <taxon>Pseudomonadaceae</taxon>
        <taxon>Ectopseudomonas</taxon>
    </lineage>
</organism>
<evidence type="ECO:0000313" key="9">
    <source>
        <dbReference type="Proteomes" id="UP000199460"/>
    </source>
</evidence>
<feature type="region of interest" description="Disordered" evidence="5">
    <location>
        <begin position="422"/>
        <end position="465"/>
    </location>
</feature>
<feature type="transmembrane region" description="Helical" evidence="6">
    <location>
        <begin position="158"/>
        <end position="180"/>
    </location>
</feature>
<dbReference type="GeneID" id="300933536"/>
<evidence type="ECO:0000256" key="7">
    <source>
        <dbReference type="SAM" id="SignalP"/>
    </source>
</evidence>
<evidence type="ECO:0000256" key="5">
    <source>
        <dbReference type="SAM" id="MobiDB-lite"/>
    </source>
</evidence>
<dbReference type="Pfam" id="PF04610">
    <property type="entry name" value="TrbL"/>
    <property type="match status" value="1"/>
</dbReference>
<keyword evidence="7" id="KW-0732">Signal</keyword>
<feature type="transmembrane region" description="Helical" evidence="6">
    <location>
        <begin position="49"/>
        <end position="72"/>
    </location>
</feature>
<reference evidence="9" key="1">
    <citation type="submission" date="2016-10" db="EMBL/GenBank/DDBJ databases">
        <authorList>
            <person name="Varghese N."/>
            <person name="Submissions S."/>
        </authorList>
    </citation>
    <scope>NUCLEOTIDE SEQUENCE [LARGE SCALE GENOMIC DNA]</scope>
    <source>
        <strain evidence="9">JCM 18416</strain>
    </source>
</reference>
<evidence type="ECO:0000313" key="8">
    <source>
        <dbReference type="EMBL" id="SDQ01540.1"/>
    </source>
</evidence>